<comment type="caution">
    <text evidence="2">The sequence shown here is derived from an EMBL/GenBank/DDBJ whole genome shotgun (WGS) entry which is preliminary data.</text>
</comment>
<keyword evidence="1" id="KW-0812">Transmembrane</keyword>
<protein>
    <submittedName>
        <fullName evidence="2">Uncharacterized protein</fullName>
    </submittedName>
</protein>
<dbReference type="EMBL" id="JBHLVO010000027">
    <property type="protein sequence ID" value="MFC0273935.1"/>
    <property type="molecule type" value="Genomic_DNA"/>
</dbReference>
<keyword evidence="1" id="KW-0472">Membrane</keyword>
<gene>
    <name evidence="2" type="ORF">ACFFIX_21360</name>
</gene>
<feature type="transmembrane region" description="Helical" evidence="1">
    <location>
        <begin position="63"/>
        <end position="82"/>
    </location>
</feature>
<evidence type="ECO:0000256" key="1">
    <source>
        <dbReference type="SAM" id="Phobius"/>
    </source>
</evidence>
<feature type="transmembrane region" description="Helical" evidence="1">
    <location>
        <begin position="124"/>
        <end position="145"/>
    </location>
</feature>
<organism evidence="2 3">
    <name type="scientific">Metabacillus herbersteinensis</name>
    <dbReference type="NCBI Taxonomy" id="283816"/>
    <lineage>
        <taxon>Bacteria</taxon>
        <taxon>Bacillati</taxon>
        <taxon>Bacillota</taxon>
        <taxon>Bacilli</taxon>
        <taxon>Bacillales</taxon>
        <taxon>Bacillaceae</taxon>
        <taxon>Metabacillus</taxon>
    </lineage>
</organism>
<evidence type="ECO:0000313" key="3">
    <source>
        <dbReference type="Proteomes" id="UP001589854"/>
    </source>
</evidence>
<proteinExistence type="predicted"/>
<accession>A0ABV6GJS7</accession>
<sequence>MEKPTEALLLSIALPGFWQLINGRLVKGTILLGLEFIVNIKANLNEVIISSFHGDIEKAIAHVNQWLMFYPCLYFFSMWDAFKDAGGGKDEFSFFPFVFAAFFVTVGCIYSSTIRLFGVILGPIWLPMLCVVPGILLGIIFMTTLKNFKDKNVF</sequence>
<reference evidence="2 3" key="1">
    <citation type="submission" date="2024-09" db="EMBL/GenBank/DDBJ databases">
        <authorList>
            <person name="Sun Q."/>
            <person name="Mori K."/>
        </authorList>
    </citation>
    <scope>NUCLEOTIDE SEQUENCE [LARGE SCALE GENOMIC DNA]</scope>
    <source>
        <strain evidence="2 3">CCM 7228</strain>
    </source>
</reference>
<keyword evidence="1" id="KW-1133">Transmembrane helix</keyword>
<name>A0ABV6GJS7_9BACI</name>
<keyword evidence="3" id="KW-1185">Reference proteome</keyword>
<dbReference type="RefSeq" id="WP_378937706.1">
    <property type="nucleotide sequence ID" value="NZ_JBHLVO010000027.1"/>
</dbReference>
<evidence type="ECO:0000313" key="2">
    <source>
        <dbReference type="EMBL" id="MFC0273935.1"/>
    </source>
</evidence>
<dbReference type="Proteomes" id="UP001589854">
    <property type="component" value="Unassembled WGS sequence"/>
</dbReference>
<feature type="transmembrane region" description="Helical" evidence="1">
    <location>
        <begin position="94"/>
        <end position="118"/>
    </location>
</feature>